<dbReference type="Gene3D" id="2.60.40.10">
    <property type="entry name" value="Immunoglobulins"/>
    <property type="match status" value="1"/>
</dbReference>
<dbReference type="Pfam" id="PF07686">
    <property type="entry name" value="V-set"/>
    <property type="match status" value="1"/>
</dbReference>
<dbReference type="GO" id="GO:0050808">
    <property type="term" value="P:synapse organization"/>
    <property type="evidence" value="ECO:0007669"/>
    <property type="project" value="TreeGrafter"/>
</dbReference>
<keyword evidence="4" id="KW-1185">Reference proteome</keyword>
<accession>A0AAV2QR01</accession>
<dbReference type="FunFam" id="2.60.40.10:FF:000129">
    <property type="entry name" value="CLUMA_CG018772, isoform A"/>
    <property type="match status" value="1"/>
</dbReference>
<dbReference type="InterPro" id="IPR007110">
    <property type="entry name" value="Ig-like_dom"/>
</dbReference>
<comment type="caution">
    <text evidence="3">The sequence shown here is derived from an EMBL/GenBank/DDBJ whole genome shotgun (WGS) entry which is preliminary data.</text>
</comment>
<proteinExistence type="predicted"/>
<dbReference type="InterPro" id="IPR013783">
    <property type="entry name" value="Ig-like_fold"/>
</dbReference>
<dbReference type="InterPro" id="IPR003599">
    <property type="entry name" value="Ig_sub"/>
</dbReference>
<dbReference type="EMBL" id="CAXKWB010009505">
    <property type="protein sequence ID" value="CAL4094986.1"/>
    <property type="molecule type" value="Genomic_DNA"/>
</dbReference>
<dbReference type="PANTHER" id="PTHR23279">
    <property type="entry name" value="DEFECTIVE PROBOSCIS EXTENSION RESPONSE DPR -RELATED"/>
    <property type="match status" value="1"/>
</dbReference>
<evidence type="ECO:0000313" key="4">
    <source>
        <dbReference type="Proteomes" id="UP001497623"/>
    </source>
</evidence>
<feature type="domain" description="Ig-like" evidence="2">
    <location>
        <begin position="59"/>
        <end position="156"/>
    </location>
</feature>
<keyword evidence="1" id="KW-0732">Signal</keyword>
<feature type="non-terminal residue" evidence="3">
    <location>
        <position position="172"/>
    </location>
</feature>
<feature type="signal peptide" evidence="1">
    <location>
        <begin position="1"/>
        <end position="22"/>
    </location>
</feature>
<evidence type="ECO:0000313" key="3">
    <source>
        <dbReference type="EMBL" id="CAL4094986.1"/>
    </source>
</evidence>
<dbReference type="Proteomes" id="UP001497623">
    <property type="component" value="Unassembled WGS sequence"/>
</dbReference>
<evidence type="ECO:0000256" key="1">
    <source>
        <dbReference type="SAM" id="SignalP"/>
    </source>
</evidence>
<evidence type="ECO:0000259" key="2">
    <source>
        <dbReference type="PROSITE" id="PS50835"/>
    </source>
</evidence>
<dbReference type="PANTHER" id="PTHR23279:SF46">
    <property type="entry name" value="DEFECTIVE PROBOSCIS EXTENSION RESPONSE 10, ISOFORM A-RELATED"/>
    <property type="match status" value="1"/>
</dbReference>
<protein>
    <recommendedName>
        <fullName evidence="2">Ig-like domain-containing protein</fullName>
    </recommendedName>
</protein>
<dbReference type="AlphaFoldDB" id="A0AAV2QR01"/>
<dbReference type="InterPro" id="IPR013106">
    <property type="entry name" value="Ig_V-set"/>
</dbReference>
<dbReference type="PROSITE" id="PS50835">
    <property type="entry name" value="IG_LIKE"/>
    <property type="match status" value="1"/>
</dbReference>
<name>A0AAV2QR01_MEGNR</name>
<dbReference type="SMART" id="SM00409">
    <property type="entry name" value="IG"/>
    <property type="match status" value="1"/>
</dbReference>
<gene>
    <name evidence="3" type="ORF">MNOR_LOCUS15293</name>
</gene>
<dbReference type="SUPFAM" id="SSF48726">
    <property type="entry name" value="Immunoglobulin"/>
    <property type="match status" value="1"/>
</dbReference>
<feature type="chain" id="PRO_5043606950" description="Ig-like domain-containing protein" evidence="1">
    <location>
        <begin position="23"/>
        <end position="172"/>
    </location>
</feature>
<reference evidence="3 4" key="1">
    <citation type="submission" date="2024-05" db="EMBL/GenBank/DDBJ databases">
        <authorList>
            <person name="Wallberg A."/>
        </authorList>
    </citation>
    <scope>NUCLEOTIDE SEQUENCE [LARGE SCALE GENOMIC DNA]</scope>
</reference>
<organism evidence="3 4">
    <name type="scientific">Meganyctiphanes norvegica</name>
    <name type="common">Northern krill</name>
    <name type="synonym">Thysanopoda norvegica</name>
    <dbReference type="NCBI Taxonomy" id="48144"/>
    <lineage>
        <taxon>Eukaryota</taxon>
        <taxon>Metazoa</taxon>
        <taxon>Ecdysozoa</taxon>
        <taxon>Arthropoda</taxon>
        <taxon>Crustacea</taxon>
        <taxon>Multicrustacea</taxon>
        <taxon>Malacostraca</taxon>
        <taxon>Eumalacostraca</taxon>
        <taxon>Eucarida</taxon>
        <taxon>Euphausiacea</taxon>
        <taxon>Euphausiidae</taxon>
        <taxon>Meganyctiphanes</taxon>
    </lineage>
</organism>
<dbReference type="InterPro" id="IPR036179">
    <property type="entry name" value="Ig-like_dom_sf"/>
</dbReference>
<dbReference type="InterPro" id="IPR037448">
    <property type="entry name" value="Zig-8"/>
</dbReference>
<dbReference type="GO" id="GO:0032589">
    <property type="term" value="C:neuron projection membrane"/>
    <property type="evidence" value="ECO:0007669"/>
    <property type="project" value="TreeGrafter"/>
</dbReference>
<sequence>MTSHRSGTLYMLLLICVSVSDGGMGSEAPVKTSSTEEDDTSTLGSVSVAAPGRVSATEPYIDPATPKLVTAYTGTPAIIPCFVNNLGQRSVSWVRHRDIHVLTVGRFTFTNDERFEAHHEDGSNEWVLRLRSPTVADSGIYECQVNTKPTITQLITLKVLEPRAVITPDGPE</sequence>